<dbReference type="Proteomes" id="UP000516428">
    <property type="component" value="Chromosome"/>
</dbReference>
<organism evidence="1 2">
    <name type="scientific">Streptomyces xanthii</name>
    <dbReference type="NCBI Taxonomy" id="2768069"/>
    <lineage>
        <taxon>Bacteria</taxon>
        <taxon>Bacillati</taxon>
        <taxon>Actinomycetota</taxon>
        <taxon>Actinomycetes</taxon>
        <taxon>Kitasatosporales</taxon>
        <taxon>Streptomycetaceae</taxon>
        <taxon>Streptomyces</taxon>
    </lineage>
</organism>
<keyword evidence="2" id="KW-1185">Reference proteome</keyword>
<dbReference type="GO" id="GO:0006006">
    <property type="term" value="P:glucose metabolic process"/>
    <property type="evidence" value="ECO:0007669"/>
    <property type="project" value="TreeGrafter"/>
</dbReference>
<gene>
    <name evidence="1" type="ORF">IAG42_33895</name>
</gene>
<dbReference type="Gene3D" id="2.70.98.10">
    <property type="match status" value="1"/>
</dbReference>
<protein>
    <submittedName>
        <fullName evidence="1">Aldose 1-epimerase family protein</fullName>
    </submittedName>
</protein>
<dbReference type="EMBL" id="CP061281">
    <property type="protein sequence ID" value="QNS08116.1"/>
    <property type="molecule type" value="Genomic_DNA"/>
</dbReference>
<dbReference type="CDD" id="cd09022">
    <property type="entry name" value="Aldose_epim_Ec_YihR"/>
    <property type="match status" value="1"/>
</dbReference>
<accession>A0A7H1BHB1</accession>
<dbReference type="AlphaFoldDB" id="A0A7H1BHB1"/>
<dbReference type="InterPro" id="IPR037480">
    <property type="entry name" value="YihR-like"/>
</dbReference>
<dbReference type="GO" id="GO:0033499">
    <property type="term" value="P:galactose catabolic process via UDP-galactose, Leloir pathway"/>
    <property type="evidence" value="ECO:0007669"/>
    <property type="project" value="TreeGrafter"/>
</dbReference>
<sequence length="309" mass="33721">MANELSGTQYGLGAGDYRATVTETGAGLRELTYRGEPLILSYGPDEPAPAAFGQLLVPWPNRVDHGRYAFDGAEHQLDLSEPELDCAIHGLVRWTTWHPVEEYPDRLTLAYRLHGSAGYPFRLSLTVRYSLDAATGLSVRITARNTGTRPAPYAHGTHPYLTVGEPIDDCVLHLPGRRYQPVDARMVPSGPTVAVAGTEYDFTAGRRIGAQSVDLAFTELDRDAEGLARVRLEGTRRSVLFWLDDAQPWLEVYTADRVPEADRRRGVGVEPMTGPPNALASGTDLIRLEPGESYTGSWGFTAGPTPDGT</sequence>
<dbReference type="Pfam" id="PF01263">
    <property type="entry name" value="Aldose_epim"/>
    <property type="match status" value="1"/>
</dbReference>
<dbReference type="InterPro" id="IPR014718">
    <property type="entry name" value="GH-type_carb-bd"/>
</dbReference>
<dbReference type="GO" id="GO:0004034">
    <property type="term" value="F:aldose 1-epimerase activity"/>
    <property type="evidence" value="ECO:0007669"/>
    <property type="project" value="TreeGrafter"/>
</dbReference>
<dbReference type="SUPFAM" id="SSF74650">
    <property type="entry name" value="Galactose mutarotase-like"/>
    <property type="match status" value="1"/>
</dbReference>
<dbReference type="RefSeq" id="WP_188340777.1">
    <property type="nucleotide sequence ID" value="NZ_CP061281.1"/>
</dbReference>
<dbReference type="PANTHER" id="PTHR10091:SF0">
    <property type="entry name" value="GALACTOSE MUTAROTASE"/>
    <property type="match status" value="1"/>
</dbReference>
<evidence type="ECO:0000313" key="2">
    <source>
        <dbReference type="Proteomes" id="UP000516428"/>
    </source>
</evidence>
<dbReference type="KEGG" id="sxn:IAG42_33895"/>
<name>A0A7H1BHB1_9ACTN</name>
<dbReference type="InterPro" id="IPR011013">
    <property type="entry name" value="Gal_mutarotase_sf_dom"/>
</dbReference>
<proteinExistence type="predicted"/>
<reference evidence="1 2" key="1">
    <citation type="submission" date="2020-09" db="EMBL/GenBank/DDBJ databases">
        <title>A novel species.</title>
        <authorList>
            <person name="Gao J."/>
        </authorList>
    </citation>
    <scope>NUCLEOTIDE SEQUENCE [LARGE SCALE GENOMIC DNA]</scope>
    <source>
        <strain evidence="1 2">CRXT-Y-14</strain>
    </source>
</reference>
<dbReference type="GO" id="GO:0030246">
    <property type="term" value="F:carbohydrate binding"/>
    <property type="evidence" value="ECO:0007669"/>
    <property type="project" value="InterPro"/>
</dbReference>
<dbReference type="InterPro" id="IPR008183">
    <property type="entry name" value="Aldose_1/G6P_1-epimerase"/>
</dbReference>
<dbReference type="PANTHER" id="PTHR10091">
    <property type="entry name" value="ALDOSE-1-EPIMERASE"/>
    <property type="match status" value="1"/>
</dbReference>
<evidence type="ECO:0000313" key="1">
    <source>
        <dbReference type="EMBL" id="QNS08116.1"/>
    </source>
</evidence>